<organism evidence="1 2">
    <name type="scientific">Vibrio alginolyticus</name>
    <dbReference type="NCBI Taxonomy" id="663"/>
    <lineage>
        <taxon>Bacteria</taxon>
        <taxon>Pseudomonadati</taxon>
        <taxon>Pseudomonadota</taxon>
        <taxon>Gammaproteobacteria</taxon>
        <taxon>Vibrionales</taxon>
        <taxon>Vibrionaceae</taxon>
        <taxon>Vibrio</taxon>
    </lineage>
</organism>
<gene>
    <name evidence="1" type="ORF">HKB35_27525</name>
</gene>
<accession>A0A7Y0R2P2</accession>
<protein>
    <submittedName>
        <fullName evidence="1">Carboxymuconolactone decarboxylase family protein</fullName>
    </submittedName>
</protein>
<sequence>ANINGVNSQLAAHYNISMNNGVSAEELNDFILVLKQCCDESIASNAQSVLDSVLDAKN</sequence>
<dbReference type="Gene3D" id="1.20.1290.10">
    <property type="entry name" value="AhpD-like"/>
    <property type="match status" value="1"/>
</dbReference>
<dbReference type="AlphaFoldDB" id="A0A7Y0R2P2"/>
<dbReference type="Proteomes" id="UP000565155">
    <property type="component" value="Unassembled WGS sequence"/>
</dbReference>
<comment type="caution">
    <text evidence="1">The sequence shown here is derived from an EMBL/GenBank/DDBJ whole genome shotgun (WGS) entry which is preliminary data.</text>
</comment>
<evidence type="ECO:0000313" key="2">
    <source>
        <dbReference type="Proteomes" id="UP000565155"/>
    </source>
</evidence>
<dbReference type="EMBL" id="JABCMA010000643">
    <property type="protein sequence ID" value="NMR77334.1"/>
    <property type="molecule type" value="Genomic_DNA"/>
</dbReference>
<dbReference type="GO" id="GO:0051920">
    <property type="term" value="F:peroxiredoxin activity"/>
    <property type="evidence" value="ECO:0007669"/>
    <property type="project" value="InterPro"/>
</dbReference>
<reference evidence="1 2" key="1">
    <citation type="submission" date="2020-04" db="EMBL/GenBank/DDBJ databases">
        <title>Whole-genome sequencing of Vibrio spp. from China reveals different genetic environments of blaCTX-M-14 among diverse lineages.</title>
        <authorList>
            <person name="Zheng Z."/>
            <person name="Ye L."/>
            <person name="Chen S."/>
        </authorList>
    </citation>
    <scope>NUCLEOTIDE SEQUENCE [LARGE SCALE GENOMIC DNA]</scope>
    <source>
        <strain evidence="1 2">Vb1636</strain>
    </source>
</reference>
<feature type="non-terminal residue" evidence="1">
    <location>
        <position position="1"/>
    </location>
</feature>
<dbReference type="InterPro" id="IPR029032">
    <property type="entry name" value="AhpD-like"/>
</dbReference>
<proteinExistence type="predicted"/>
<name>A0A7Y0R2P2_VIBAL</name>
<evidence type="ECO:0000313" key="1">
    <source>
        <dbReference type="EMBL" id="NMR77334.1"/>
    </source>
</evidence>
<dbReference type="SUPFAM" id="SSF69118">
    <property type="entry name" value="AhpD-like"/>
    <property type="match status" value="1"/>
</dbReference>
<dbReference type="RefSeq" id="WP_169629707.1">
    <property type="nucleotide sequence ID" value="NZ_JABCMA010000643.1"/>
</dbReference>